<dbReference type="PANTHER" id="PTHR38696:SF1">
    <property type="entry name" value="MEDIATOR OF RNA POLYMERASE II TRANSCRIPTION SUBUNIT 13"/>
    <property type="match status" value="1"/>
</dbReference>
<proteinExistence type="predicted"/>
<keyword evidence="3" id="KW-1185">Reference proteome</keyword>
<accession>A0AAN6RLV3</accession>
<name>A0AAN6RLV3_9PLEO</name>
<dbReference type="AlphaFoldDB" id="A0AAN6RLV3"/>
<feature type="region of interest" description="Disordered" evidence="1">
    <location>
        <begin position="1"/>
        <end position="49"/>
    </location>
</feature>
<evidence type="ECO:0000313" key="2">
    <source>
        <dbReference type="EMBL" id="KAK3215139.1"/>
    </source>
</evidence>
<reference evidence="2 3" key="1">
    <citation type="submission" date="2021-02" db="EMBL/GenBank/DDBJ databases">
        <title>Genome assembly of Pseudopithomyces chartarum.</title>
        <authorList>
            <person name="Jauregui R."/>
            <person name="Singh J."/>
            <person name="Voisey C."/>
        </authorList>
    </citation>
    <scope>NUCLEOTIDE SEQUENCE [LARGE SCALE GENOMIC DNA]</scope>
    <source>
        <strain evidence="2 3">AGR01</strain>
    </source>
</reference>
<sequence length="366" mass="41795">MPQHPDYSRTYFPPPPGAPGTESQATYYPPPLDRTPVEGSQSHSIPIYADTPSQHLSSPYINHQRVLPNPYQPHASAFQSSPLSSPALLSSTPYVGRQGSPAFRTRFACLSLHSSNCIHFSRFPPALYTLLRTIVSDTWTRGIHTEKISTSLLEIQLKGNPWGINKYDPDSHSLTSIRSAFARDTEKDEILAQRLICSLLRALHKDGWMLMQSTNISQVPWDADTLLFRHQIPTPMPHQWFSVVFLNKTFRFVDAPRTLCLRVLEGLSAQNLEMKFKDNEKVEDCYEVKYTGTMRKGSAYFDPVVNTGAHKMRMMFMFLLECIEENGWTLYASVEQSTRVDEHAMLDTWYCCRPTEWSEGNPVYHN</sequence>
<protein>
    <submittedName>
        <fullName evidence="2">Uncharacterized protein</fullName>
    </submittedName>
</protein>
<dbReference type="EMBL" id="WVTA01000003">
    <property type="protein sequence ID" value="KAK3215139.1"/>
    <property type="molecule type" value="Genomic_DNA"/>
</dbReference>
<dbReference type="PANTHER" id="PTHR38696">
    <property type="entry name" value="MEDIATOR OF RNA POLYMERASE II TRANSCRIPTION SUBUNIT 13"/>
    <property type="match status" value="1"/>
</dbReference>
<gene>
    <name evidence="2" type="ORF">GRF29_19g2331023</name>
</gene>
<evidence type="ECO:0000313" key="3">
    <source>
        <dbReference type="Proteomes" id="UP001280581"/>
    </source>
</evidence>
<dbReference type="Proteomes" id="UP001280581">
    <property type="component" value="Unassembled WGS sequence"/>
</dbReference>
<organism evidence="2 3">
    <name type="scientific">Pseudopithomyces chartarum</name>
    <dbReference type="NCBI Taxonomy" id="1892770"/>
    <lineage>
        <taxon>Eukaryota</taxon>
        <taxon>Fungi</taxon>
        <taxon>Dikarya</taxon>
        <taxon>Ascomycota</taxon>
        <taxon>Pezizomycotina</taxon>
        <taxon>Dothideomycetes</taxon>
        <taxon>Pleosporomycetidae</taxon>
        <taxon>Pleosporales</taxon>
        <taxon>Massarineae</taxon>
        <taxon>Didymosphaeriaceae</taxon>
        <taxon>Pseudopithomyces</taxon>
    </lineage>
</organism>
<evidence type="ECO:0000256" key="1">
    <source>
        <dbReference type="SAM" id="MobiDB-lite"/>
    </source>
</evidence>
<comment type="caution">
    <text evidence="2">The sequence shown here is derived from an EMBL/GenBank/DDBJ whole genome shotgun (WGS) entry which is preliminary data.</text>
</comment>